<name>A0A562PCI5_9BURK</name>
<dbReference type="RefSeq" id="WP_145881581.1">
    <property type="nucleotide sequence ID" value="NZ_CP046904.1"/>
</dbReference>
<dbReference type="EMBL" id="CP046904">
    <property type="protein sequence ID" value="QGZ40049.1"/>
    <property type="molecule type" value="Genomic_DNA"/>
</dbReference>
<reference evidence="2 3" key="1">
    <citation type="journal article" date="2015" name="Stand. Genomic Sci.">
        <title>Genomic Encyclopedia of Bacterial and Archaeal Type Strains, Phase III: the genomes of soil and plant-associated and newly described type strains.</title>
        <authorList>
            <person name="Whitman W.B."/>
            <person name="Woyke T."/>
            <person name="Klenk H.P."/>
            <person name="Zhou Y."/>
            <person name="Lilburn T.G."/>
            <person name="Beck B.J."/>
            <person name="De Vos P."/>
            <person name="Vandamme P."/>
            <person name="Eisen J.A."/>
            <person name="Garrity G."/>
            <person name="Hugenholtz P."/>
            <person name="Kyrpides N.C."/>
        </authorList>
    </citation>
    <scope>NUCLEOTIDE SEQUENCE [LARGE SCALE GENOMIC DNA]</scope>
    <source>
        <strain evidence="2 3">CGMCC 1.10685</strain>
    </source>
</reference>
<dbReference type="OrthoDB" id="9012665at2"/>
<dbReference type="EMBL" id="VLKW01000015">
    <property type="protein sequence ID" value="TWI42205.1"/>
    <property type="molecule type" value="Genomic_DNA"/>
</dbReference>
<evidence type="ECO:0000313" key="2">
    <source>
        <dbReference type="EMBL" id="TWI42205.1"/>
    </source>
</evidence>
<organism evidence="2 3">
    <name type="scientific">Pseudoduganella flava</name>
    <dbReference type="NCBI Taxonomy" id="871742"/>
    <lineage>
        <taxon>Bacteria</taxon>
        <taxon>Pseudomonadati</taxon>
        <taxon>Pseudomonadota</taxon>
        <taxon>Betaproteobacteria</taxon>
        <taxon>Burkholderiales</taxon>
        <taxon>Oxalobacteraceae</taxon>
        <taxon>Telluria group</taxon>
        <taxon>Pseudoduganella</taxon>
    </lineage>
</organism>
<evidence type="ECO:0000313" key="3">
    <source>
        <dbReference type="Proteomes" id="UP000315112"/>
    </source>
</evidence>
<reference evidence="2" key="2">
    <citation type="submission" date="2019-07" db="EMBL/GenBank/DDBJ databases">
        <authorList>
            <person name="Whitman W."/>
            <person name="Huntemann M."/>
            <person name="Clum A."/>
            <person name="Pillay M."/>
            <person name="Palaniappan K."/>
            <person name="Varghese N."/>
            <person name="Mikhailova N."/>
            <person name="Stamatis D."/>
            <person name="Reddy T."/>
            <person name="Daum C."/>
            <person name="Shapiro N."/>
            <person name="Ivanova N."/>
            <person name="Kyrpides N."/>
            <person name="Woyke T."/>
        </authorList>
    </citation>
    <scope>NUCLEOTIDE SEQUENCE</scope>
    <source>
        <strain evidence="2">CGMCC 1.10685</strain>
    </source>
</reference>
<evidence type="ECO:0000313" key="4">
    <source>
        <dbReference type="Proteomes" id="UP000437862"/>
    </source>
</evidence>
<protein>
    <submittedName>
        <fullName evidence="2">Uncharacterized protein</fullName>
    </submittedName>
</protein>
<dbReference type="Proteomes" id="UP000437862">
    <property type="component" value="Chromosome"/>
</dbReference>
<dbReference type="AlphaFoldDB" id="A0A562PCI5"/>
<evidence type="ECO:0000313" key="1">
    <source>
        <dbReference type="EMBL" id="QGZ40049.1"/>
    </source>
</evidence>
<proteinExistence type="predicted"/>
<accession>A0A562PCI5</accession>
<dbReference type="Proteomes" id="UP000315112">
    <property type="component" value="Unassembled WGS sequence"/>
</dbReference>
<gene>
    <name evidence="1" type="ORF">GO485_13935</name>
    <name evidence="2" type="ORF">IP92_05597</name>
</gene>
<sequence>MNEFYILQYTDQHPGCPTFVAQELNHGVTEWPTFMPDPAAVIVTKEYVLRVTDPEIEDIAYDMGKGDQPCVSAEFLQVCDRVGVPYRAIPAKMELADGRETAKRYFFFLAGASIALLDRTLSDCEEEPDLETGEVLYNTIYPDVPIYAEINRFVPRQIPTPSLFFCPEIFELVCTEASKQPANICSVLPMCHWMSLIGMPPLGVPLPDAQFH</sequence>
<reference evidence="1 4" key="3">
    <citation type="submission" date="2019-12" db="EMBL/GenBank/DDBJ databases">
        <title>Draft Genome Sequences of Six Type Strains of the Genus Massilia.</title>
        <authorList>
            <person name="Miess H."/>
            <person name="Frediansyah A."/>
            <person name="Goeker M."/>
            <person name="Gross H."/>
        </authorList>
    </citation>
    <scope>NUCLEOTIDE SEQUENCE [LARGE SCALE GENOMIC DNA]</scope>
    <source>
        <strain evidence="1 4">DSM 26639</strain>
    </source>
</reference>
<keyword evidence="4" id="KW-1185">Reference proteome</keyword>